<dbReference type="SMART" id="SM00409">
    <property type="entry name" value="IG"/>
    <property type="match status" value="5"/>
</dbReference>
<dbReference type="Pfam" id="PF07679">
    <property type="entry name" value="I-set"/>
    <property type="match status" value="2"/>
</dbReference>
<feature type="compositionally biased region" description="Polar residues" evidence="3">
    <location>
        <begin position="1215"/>
        <end position="1239"/>
    </location>
</feature>
<keyword evidence="4" id="KW-1133">Transmembrane helix</keyword>
<feature type="domain" description="Ig-like" evidence="5">
    <location>
        <begin position="345"/>
        <end position="434"/>
    </location>
</feature>
<protein>
    <submittedName>
        <fullName evidence="7">Down syndrome cell adhesion molecule-like protein Dscam2</fullName>
    </submittedName>
</protein>
<dbReference type="SMART" id="SM00060">
    <property type="entry name" value="FN3"/>
    <property type="match status" value="3"/>
</dbReference>
<dbReference type="CDD" id="cd00063">
    <property type="entry name" value="FN3"/>
    <property type="match status" value="2"/>
</dbReference>
<keyword evidence="4" id="KW-0472">Membrane</keyword>
<evidence type="ECO:0000256" key="3">
    <source>
        <dbReference type="SAM" id="MobiDB-lite"/>
    </source>
</evidence>
<evidence type="ECO:0000256" key="1">
    <source>
        <dbReference type="ARBA" id="ARBA00022737"/>
    </source>
</evidence>
<dbReference type="InterPro" id="IPR007110">
    <property type="entry name" value="Ig-like_dom"/>
</dbReference>
<dbReference type="InterPro" id="IPR036179">
    <property type="entry name" value="Ig-like_dom_sf"/>
</dbReference>
<dbReference type="Gene3D" id="2.60.40.10">
    <property type="entry name" value="Immunoglobulins"/>
    <property type="match status" value="8"/>
</dbReference>
<sequence length="1319" mass="143636">AGRYYLSNQFHTEPPVCGSGLYSFRASSFITCSGHESRQLKMMLTIVGFVFLLTPVSFAAISGSGRSTIPQILLPPEDTFPVNGNLEFSCKGTGFPDPQITWYDANTRRPLKESTANVHMKQYLDRLTILQPEPKQVYAVYCNISNAAGWTASDVVRGGLAYLEYDFPRFPIDTSAVEGDLVLLECHPPLGNPPPTTEWLFNGVELPRELGQVSPEGDLHIQKVKLRNSGTYACRARNPSGVRTSPSAVVTVKRKAPRFIQKPKDVHASVGSTVQFFCRTADSGPVTWRKDTAETAVDPSRVQISSNSIIIHNVQLSDAGRYICVAEDGESTADARLTVSNAQKPTFSRTPVDRNATEGETVVFHCQASGSHEISTYWDLPSQTTVFPNDQVGNVFVNEHGDLQIRNVSLSDSGVYQCIANSNFGLISAQAELRVLPRATKDVIPLPPIINLPPANQTRVTGDTVILDCEVGITREPETGHDLTVRGFDGTQSRVFWVRGTRSAGGLQERIDLVSRDRDPRFSLLPGGGLQIVGAMVEDTGNYTCFVQTGRGHFMQSNWTAYLVVLPSGTHPSLSTEPTDPLSPPEDLRVQNQTAKSLTLIWNPPDSHDSSQVSYWIEMFHSTEPELGWQVLQESWHRNAIRLEPLEPNSAYYFLIRPRWIDGRIGWASAPLGPIEMQHRPQSATGPGLVKVLGTRVQVVSPTSVRVTWNLENPRKAAAVINGFSVRYKEVPMTRCISTSLHDSNFCSLRPGEPLPQLLQNYQQQLNAASLRDTQGVSLVPHEEPEIFVDVPVHRNQGSASPWTTELTNLKPFRCYHLLVQPYSTYSRQSADGAVVFLTQEEAPSTPPQIVGVKRKTNHSVEVSWTAPPAHSWNGLLTGFIVYAFNAAENDKRELKFGHHDTKGVVGGLKSGEIYHIQMAAVNCRGSSSKGIPVNFSVSDGGVIHDSAQPSDGGTLIQFQPWVVGCIAGVLIIWLVAVFIAVLFCVRQRNQPKHRYPPNSGGGSFNENGGRKCSTAGASKEAYQLGPLIKPNSMSGGVSELDCPRGSDSMLKAPTTSTQHNTTTTIASSNSSSTGGSCNPNCGHIQHPFEEGVPGHSSDFSNSPFFGHMPAQHMEYPFVDYRPVDGPNNNVFSTSVIESNPTATGLPLVAPVAQLARPCGNGSGAEHVSSSVTPYATASLINAELLQKASGVSPGSRTPSDMSSNAGGSHLSARGMNSPQRFPSRPQQYLSRSSSGTTTGAEEDYLAQHNHQQQQQQQQSRRLVQTSNLAPLTPQIPPTFAEYELCLPAVPQHASALHNQHHQFPLQAPTNGGIHTPAF</sequence>
<dbReference type="GO" id="GO:0016020">
    <property type="term" value="C:membrane"/>
    <property type="evidence" value="ECO:0007669"/>
    <property type="project" value="UniProtKB-SubCell"/>
</dbReference>
<dbReference type="PROSITE" id="PS50853">
    <property type="entry name" value="FN3"/>
    <property type="match status" value="2"/>
</dbReference>
<dbReference type="WBParaSite" id="MCU_009870-RA">
    <property type="protein sequence ID" value="MCU_009870-RA"/>
    <property type="gene ID" value="MCU_009870"/>
</dbReference>
<feature type="domain" description="Ig-like" evidence="5">
    <location>
        <begin position="70"/>
        <end position="157"/>
    </location>
</feature>
<feature type="transmembrane region" description="Helical" evidence="4">
    <location>
        <begin position="962"/>
        <end position="986"/>
    </location>
</feature>
<dbReference type="PROSITE" id="PS50835">
    <property type="entry name" value="IG_LIKE"/>
    <property type="match status" value="5"/>
</dbReference>
<evidence type="ECO:0000256" key="2">
    <source>
        <dbReference type="ARBA" id="ARBA00023157"/>
    </source>
</evidence>
<dbReference type="InterPro" id="IPR003961">
    <property type="entry name" value="FN3_dom"/>
</dbReference>
<keyword evidence="4" id="KW-0812">Transmembrane</keyword>
<evidence type="ECO:0000259" key="5">
    <source>
        <dbReference type="PROSITE" id="PS50835"/>
    </source>
</evidence>
<organism evidence="7">
    <name type="scientific">Mesocestoides corti</name>
    <name type="common">Flatworm</name>
    <dbReference type="NCBI Taxonomy" id="53468"/>
    <lineage>
        <taxon>Eukaryota</taxon>
        <taxon>Metazoa</taxon>
        <taxon>Spiralia</taxon>
        <taxon>Lophotrochozoa</taxon>
        <taxon>Platyhelminthes</taxon>
        <taxon>Cestoda</taxon>
        <taxon>Eucestoda</taxon>
        <taxon>Cyclophyllidea</taxon>
        <taxon>Mesocestoididae</taxon>
        <taxon>Mesocestoides</taxon>
    </lineage>
</organism>
<keyword evidence="2" id="KW-1015">Disulfide bond</keyword>
<dbReference type="PANTHER" id="PTHR44170">
    <property type="entry name" value="PROTEIN SIDEKICK"/>
    <property type="match status" value="1"/>
</dbReference>
<dbReference type="InterPro" id="IPR003599">
    <property type="entry name" value="Ig_sub"/>
</dbReference>
<feature type="region of interest" description="Disordered" evidence="3">
    <location>
        <begin position="1189"/>
        <end position="1239"/>
    </location>
</feature>
<feature type="compositionally biased region" description="Polar residues" evidence="3">
    <location>
        <begin position="1193"/>
        <end position="1207"/>
    </location>
</feature>
<feature type="domain" description="Ig-like" evidence="5">
    <location>
        <begin position="168"/>
        <end position="251"/>
    </location>
</feature>
<dbReference type="Pfam" id="PF00041">
    <property type="entry name" value="fn3"/>
    <property type="match status" value="2"/>
</dbReference>
<feature type="compositionally biased region" description="Low complexity" evidence="3">
    <location>
        <begin position="1055"/>
        <end position="1073"/>
    </location>
</feature>
<dbReference type="InterPro" id="IPR013783">
    <property type="entry name" value="Ig-like_fold"/>
</dbReference>
<dbReference type="SMART" id="SM00408">
    <property type="entry name" value="IGc2"/>
    <property type="match status" value="5"/>
</dbReference>
<accession>A0A5K3FNC5</accession>
<dbReference type="SUPFAM" id="SSF48726">
    <property type="entry name" value="Immunoglobulin"/>
    <property type="match status" value="5"/>
</dbReference>
<name>A0A5K3FNC5_MESCO</name>
<feature type="domain" description="Fibronectin type-III" evidence="6">
    <location>
        <begin position="584"/>
        <end position="680"/>
    </location>
</feature>
<evidence type="ECO:0000256" key="4">
    <source>
        <dbReference type="SAM" id="Phobius"/>
    </source>
</evidence>
<feature type="domain" description="Ig-like" evidence="5">
    <location>
        <begin position="257"/>
        <end position="340"/>
    </location>
</feature>
<feature type="region of interest" description="Disordered" evidence="3">
    <location>
        <begin position="1053"/>
        <end position="1073"/>
    </location>
</feature>
<dbReference type="InterPro" id="IPR013098">
    <property type="entry name" value="Ig_I-set"/>
</dbReference>
<evidence type="ECO:0000313" key="7">
    <source>
        <dbReference type="WBParaSite" id="MCU_009870-RA"/>
    </source>
</evidence>
<feature type="domain" description="Ig-like" evidence="5">
    <location>
        <begin position="447"/>
        <end position="548"/>
    </location>
</feature>
<evidence type="ECO:0000259" key="6">
    <source>
        <dbReference type="PROSITE" id="PS50853"/>
    </source>
</evidence>
<keyword evidence="1" id="KW-0677">Repeat</keyword>
<reference evidence="7" key="1">
    <citation type="submission" date="2019-11" db="UniProtKB">
        <authorList>
            <consortium name="WormBaseParasite"/>
        </authorList>
    </citation>
    <scope>IDENTIFICATION</scope>
</reference>
<feature type="transmembrane region" description="Helical" evidence="4">
    <location>
        <begin position="43"/>
        <end position="61"/>
    </location>
</feature>
<dbReference type="PANTHER" id="PTHR44170:SF11">
    <property type="entry name" value="ROUNDABOUT HOMOLOG 4"/>
    <property type="match status" value="1"/>
</dbReference>
<feature type="domain" description="Fibronectin type-III" evidence="6">
    <location>
        <begin position="847"/>
        <end position="941"/>
    </location>
</feature>
<dbReference type="Pfam" id="PF13927">
    <property type="entry name" value="Ig_3"/>
    <property type="match status" value="1"/>
</dbReference>
<dbReference type="InterPro" id="IPR036116">
    <property type="entry name" value="FN3_sf"/>
</dbReference>
<proteinExistence type="predicted"/>
<dbReference type="GO" id="GO:0098609">
    <property type="term" value="P:cell-cell adhesion"/>
    <property type="evidence" value="ECO:0007669"/>
    <property type="project" value="TreeGrafter"/>
</dbReference>
<dbReference type="InterPro" id="IPR003598">
    <property type="entry name" value="Ig_sub2"/>
</dbReference>
<dbReference type="SUPFAM" id="SSF49265">
    <property type="entry name" value="Fibronectin type III"/>
    <property type="match status" value="2"/>
</dbReference>